<evidence type="ECO:0000259" key="2">
    <source>
        <dbReference type="SMART" id="SM00608"/>
    </source>
</evidence>
<protein>
    <recommendedName>
        <fullName evidence="2">ADAM cysteine-rich domain-containing protein</fullName>
    </recommendedName>
</protein>
<accession>A0ABN9MRI2</accession>
<dbReference type="SMART" id="SM00608">
    <property type="entry name" value="ACR"/>
    <property type="match status" value="1"/>
</dbReference>
<dbReference type="InterPro" id="IPR006586">
    <property type="entry name" value="ADAM_Cys-rich"/>
</dbReference>
<dbReference type="PANTHER" id="PTHR11905">
    <property type="entry name" value="ADAM A DISINTEGRIN AND METALLOPROTEASE DOMAIN"/>
    <property type="match status" value="1"/>
</dbReference>
<sequence>IKPAGSICRPAKDECDLTDMCDGKSPVCPKDSFKVNGFPCMDGNGACYMGKCPVIRNQCIGIWGPGAIPGYDDCFSINTEGSLRGHCRQEGERYVPCGIADVKCGLLFCSGGTDSADIPGYLINFGQCKTLVFNKGIVVDGTKCSATNVSTPLLICLLRKKQSYRTVYTVSY</sequence>
<evidence type="ECO:0000313" key="4">
    <source>
        <dbReference type="Proteomes" id="UP001176940"/>
    </source>
</evidence>
<dbReference type="PANTHER" id="PTHR11905:SF32">
    <property type="entry name" value="DISINTEGRIN AND METALLOPROTEINASE DOMAIN-CONTAINING PROTEIN 28"/>
    <property type="match status" value="1"/>
</dbReference>
<dbReference type="InterPro" id="IPR036436">
    <property type="entry name" value="Disintegrin_dom_sf"/>
</dbReference>
<gene>
    <name evidence="3" type="ORF">RIMI_LOCUS22779769</name>
</gene>
<comment type="caution">
    <text evidence="3">The sequence shown here is derived from an EMBL/GenBank/DDBJ whole genome shotgun (WGS) entry which is preliminary data.</text>
</comment>
<dbReference type="EMBL" id="CAUEEQ010078908">
    <property type="protein sequence ID" value="CAJ0968074.1"/>
    <property type="molecule type" value="Genomic_DNA"/>
</dbReference>
<keyword evidence="4" id="KW-1185">Reference proteome</keyword>
<dbReference type="Proteomes" id="UP001176940">
    <property type="component" value="Unassembled WGS sequence"/>
</dbReference>
<evidence type="ECO:0000256" key="1">
    <source>
        <dbReference type="ARBA" id="ARBA00023157"/>
    </source>
</evidence>
<keyword evidence="1" id="KW-1015">Disulfide bond</keyword>
<organism evidence="3 4">
    <name type="scientific">Ranitomeya imitator</name>
    <name type="common">mimic poison frog</name>
    <dbReference type="NCBI Taxonomy" id="111125"/>
    <lineage>
        <taxon>Eukaryota</taxon>
        <taxon>Metazoa</taxon>
        <taxon>Chordata</taxon>
        <taxon>Craniata</taxon>
        <taxon>Vertebrata</taxon>
        <taxon>Euteleostomi</taxon>
        <taxon>Amphibia</taxon>
        <taxon>Batrachia</taxon>
        <taxon>Anura</taxon>
        <taxon>Neobatrachia</taxon>
        <taxon>Hyloidea</taxon>
        <taxon>Dendrobatidae</taxon>
        <taxon>Dendrobatinae</taxon>
        <taxon>Ranitomeya</taxon>
    </lineage>
</organism>
<feature type="domain" description="ADAM cysteine-rich" evidence="2">
    <location>
        <begin position="35"/>
        <end position="149"/>
    </location>
</feature>
<dbReference type="Pfam" id="PF08516">
    <property type="entry name" value="ADAM_CR"/>
    <property type="match status" value="1"/>
</dbReference>
<name>A0ABN9MRI2_9NEOB</name>
<proteinExistence type="predicted"/>
<dbReference type="Gene3D" id="4.10.70.10">
    <property type="entry name" value="Disintegrin domain"/>
    <property type="match status" value="1"/>
</dbReference>
<reference evidence="3" key="1">
    <citation type="submission" date="2023-07" db="EMBL/GenBank/DDBJ databases">
        <authorList>
            <person name="Stuckert A."/>
        </authorList>
    </citation>
    <scope>NUCLEOTIDE SEQUENCE</scope>
</reference>
<evidence type="ECO:0000313" key="3">
    <source>
        <dbReference type="EMBL" id="CAJ0968074.1"/>
    </source>
</evidence>
<feature type="non-terminal residue" evidence="3">
    <location>
        <position position="1"/>
    </location>
</feature>
<dbReference type="SUPFAM" id="SSF57552">
    <property type="entry name" value="Blood coagulation inhibitor (disintegrin)"/>
    <property type="match status" value="1"/>
</dbReference>